<dbReference type="Proteomes" id="UP000486760">
    <property type="component" value="Unassembled WGS sequence"/>
</dbReference>
<evidence type="ECO:0000313" key="8">
    <source>
        <dbReference type="Proteomes" id="UP000486760"/>
    </source>
</evidence>
<feature type="transmembrane region" description="Helical" evidence="4">
    <location>
        <begin position="271"/>
        <end position="291"/>
    </location>
</feature>
<dbReference type="Pfam" id="PF00990">
    <property type="entry name" value="GGDEF"/>
    <property type="match status" value="1"/>
</dbReference>
<dbReference type="GO" id="GO:1902201">
    <property type="term" value="P:negative regulation of bacterial-type flagellum-dependent cell motility"/>
    <property type="evidence" value="ECO:0007669"/>
    <property type="project" value="TreeGrafter"/>
</dbReference>
<dbReference type="PANTHER" id="PTHR45138">
    <property type="entry name" value="REGULATORY COMPONENTS OF SENSORY TRANSDUCTION SYSTEM"/>
    <property type="match status" value="1"/>
</dbReference>
<dbReference type="AlphaFoldDB" id="A0A7V7KJ77"/>
<dbReference type="RefSeq" id="WP_149326749.1">
    <property type="nucleotide sequence ID" value="NZ_VTPY01000001.1"/>
</dbReference>
<comment type="cofactor">
    <cofactor evidence="1">
        <name>Mg(2+)</name>
        <dbReference type="ChEBI" id="CHEBI:18420"/>
    </cofactor>
</comment>
<feature type="domain" description="GGDEF" evidence="6">
    <location>
        <begin position="383"/>
        <end position="520"/>
    </location>
</feature>
<name>A0A7V7KJ77_9GAMM</name>
<organism evidence="7 8">
    <name type="scientific">Billgrantia pellis</name>
    <dbReference type="NCBI Taxonomy" id="2606936"/>
    <lineage>
        <taxon>Bacteria</taxon>
        <taxon>Pseudomonadati</taxon>
        <taxon>Pseudomonadota</taxon>
        <taxon>Gammaproteobacteria</taxon>
        <taxon>Oceanospirillales</taxon>
        <taxon>Halomonadaceae</taxon>
        <taxon>Billgrantia</taxon>
    </lineage>
</organism>
<keyword evidence="4" id="KW-1133">Transmembrane helix</keyword>
<dbReference type="GO" id="GO:0005886">
    <property type="term" value="C:plasma membrane"/>
    <property type="evidence" value="ECO:0007669"/>
    <property type="project" value="TreeGrafter"/>
</dbReference>
<dbReference type="GO" id="GO:0052621">
    <property type="term" value="F:diguanylate cyclase activity"/>
    <property type="evidence" value="ECO:0007669"/>
    <property type="project" value="UniProtKB-EC"/>
</dbReference>
<dbReference type="GO" id="GO:0043709">
    <property type="term" value="P:cell adhesion involved in single-species biofilm formation"/>
    <property type="evidence" value="ECO:0007669"/>
    <property type="project" value="TreeGrafter"/>
</dbReference>
<dbReference type="Gene3D" id="6.10.340.10">
    <property type="match status" value="1"/>
</dbReference>
<comment type="catalytic activity">
    <reaction evidence="3">
        <text>2 GTP = 3',3'-c-di-GMP + 2 diphosphate</text>
        <dbReference type="Rhea" id="RHEA:24898"/>
        <dbReference type="ChEBI" id="CHEBI:33019"/>
        <dbReference type="ChEBI" id="CHEBI:37565"/>
        <dbReference type="ChEBI" id="CHEBI:58805"/>
        <dbReference type="EC" id="2.7.7.65"/>
    </reaction>
</comment>
<evidence type="ECO:0000256" key="3">
    <source>
        <dbReference type="ARBA" id="ARBA00034247"/>
    </source>
</evidence>
<proteinExistence type="predicted"/>
<dbReference type="SUPFAM" id="SSF55073">
    <property type="entry name" value="Nucleotide cyclase"/>
    <property type="match status" value="1"/>
</dbReference>
<dbReference type="InterPro" id="IPR050469">
    <property type="entry name" value="Diguanylate_Cyclase"/>
</dbReference>
<evidence type="ECO:0000259" key="6">
    <source>
        <dbReference type="PROSITE" id="PS50887"/>
    </source>
</evidence>
<dbReference type="GO" id="GO:0007165">
    <property type="term" value="P:signal transduction"/>
    <property type="evidence" value="ECO:0007669"/>
    <property type="project" value="InterPro"/>
</dbReference>
<dbReference type="InterPro" id="IPR000160">
    <property type="entry name" value="GGDEF_dom"/>
</dbReference>
<accession>A0A7V7KJ77</accession>
<keyword evidence="4" id="KW-0472">Membrane</keyword>
<feature type="transmembrane region" description="Helical" evidence="4">
    <location>
        <begin position="12"/>
        <end position="31"/>
    </location>
</feature>
<dbReference type="EC" id="2.7.7.65" evidence="2"/>
<dbReference type="EMBL" id="VTPY01000001">
    <property type="protein sequence ID" value="KAA0014539.1"/>
    <property type="molecule type" value="Genomic_DNA"/>
</dbReference>
<evidence type="ECO:0000256" key="1">
    <source>
        <dbReference type="ARBA" id="ARBA00001946"/>
    </source>
</evidence>
<dbReference type="PANTHER" id="PTHR45138:SF9">
    <property type="entry name" value="DIGUANYLATE CYCLASE DGCM-RELATED"/>
    <property type="match status" value="1"/>
</dbReference>
<dbReference type="SMART" id="SM00267">
    <property type="entry name" value="GGDEF"/>
    <property type="match status" value="1"/>
</dbReference>
<evidence type="ECO:0000313" key="7">
    <source>
        <dbReference type="EMBL" id="KAA0014539.1"/>
    </source>
</evidence>
<keyword evidence="4" id="KW-0812">Transmembrane</keyword>
<dbReference type="InterPro" id="IPR043128">
    <property type="entry name" value="Rev_trsase/Diguanyl_cyclase"/>
</dbReference>
<dbReference type="PROSITE" id="PS50887">
    <property type="entry name" value="GGDEF"/>
    <property type="match status" value="1"/>
</dbReference>
<comment type="caution">
    <text evidence="7">The sequence shown here is derived from an EMBL/GenBank/DDBJ whole genome shotgun (WGS) entry which is preliminary data.</text>
</comment>
<gene>
    <name evidence="7" type="ORF">F0A17_02510</name>
</gene>
<dbReference type="InterPro" id="IPR029787">
    <property type="entry name" value="Nucleotide_cyclase"/>
</dbReference>
<dbReference type="Gene3D" id="3.30.70.270">
    <property type="match status" value="1"/>
</dbReference>
<evidence type="ECO:0000256" key="2">
    <source>
        <dbReference type="ARBA" id="ARBA00012528"/>
    </source>
</evidence>
<evidence type="ECO:0000259" key="5">
    <source>
        <dbReference type="PROSITE" id="PS50885"/>
    </source>
</evidence>
<protein>
    <recommendedName>
        <fullName evidence="2">diguanylate cyclase</fullName>
        <ecNumber evidence="2">2.7.7.65</ecNumber>
    </recommendedName>
</protein>
<dbReference type="Pfam" id="PF05228">
    <property type="entry name" value="CHASE4"/>
    <property type="match status" value="1"/>
</dbReference>
<dbReference type="FunFam" id="3.30.70.270:FF:000001">
    <property type="entry name" value="Diguanylate cyclase domain protein"/>
    <property type="match status" value="1"/>
</dbReference>
<feature type="domain" description="HAMP" evidence="5">
    <location>
        <begin position="293"/>
        <end position="348"/>
    </location>
</feature>
<dbReference type="NCBIfam" id="TIGR00254">
    <property type="entry name" value="GGDEF"/>
    <property type="match status" value="1"/>
</dbReference>
<reference evidence="7 8" key="1">
    <citation type="submission" date="2019-08" db="EMBL/GenBank/DDBJ databases">
        <title>Bioinformatics analysis of the strain L3 and L5.</title>
        <authorList>
            <person name="Li X."/>
        </authorList>
    </citation>
    <scope>NUCLEOTIDE SEQUENCE [LARGE SCALE GENOMIC DNA]</scope>
    <source>
        <strain evidence="7 8">L5</strain>
    </source>
</reference>
<dbReference type="InterPro" id="IPR003660">
    <property type="entry name" value="HAMP_dom"/>
</dbReference>
<dbReference type="CDD" id="cd01949">
    <property type="entry name" value="GGDEF"/>
    <property type="match status" value="1"/>
</dbReference>
<keyword evidence="8" id="KW-1185">Reference proteome</keyword>
<dbReference type="InterPro" id="IPR007892">
    <property type="entry name" value="CHASE4"/>
</dbReference>
<sequence>MTVALTSLRHRFFLALLGVLCLALLALVLVARLQIMPILLEDEEAFASAELDRAERALDSELGHMHRLVEDWAYWDDTYDFVHGKRPEYVDSNLYEDTLDTLDLALMVFLDGDSEPYWIAGFDEKGEFTSCPGIQPPCDWAAPAMRHLRQPIDNGFEEATQTWLLALPPLAMGALSPIHQNREDASSAGWLAMVRPLSESRIGQLRDTTGIDLRFDIVGAGSLPRESLERISPTHMTASRHVAAIPTSHAVRIDALLPRQRYQASLETFRFALYWTGGVLVMTLLVVLWLLEHMILAPLRQFSRYTQRLHHDAVPPSMPGGLLMRRDEIGTLAREFRNLLTHQQQQSALLLEMTQHDPLTGIANRRLFDERLEEQLDGSPRHRRVAAMMIDIDHFKLYNDHYGHQAGDACLMTLAECMEEKLSVYGFLVARTGGEEFSVLLPNTSLDTAVAHAEALLRAVSDLGLPHATSPTGRHVTVSIGVAAHVPGQLTTPADIMRAADQALYRAKAGGRNRIHAYHPVADSVPQE</sequence>
<evidence type="ECO:0000256" key="4">
    <source>
        <dbReference type="SAM" id="Phobius"/>
    </source>
</evidence>
<dbReference type="PROSITE" id="PS50885">
    <property type="entry name" value="HAMP"/>
    <property type="match status" value="1"/>
</dbReference>